<reference evidence="1 2" key="1">
    <citation type="journal article" date="2014" name="Genome Announc.">
        <title>Draft Genome Sequences of Marinobacter similis A3d10T and Marinobacter salarius R9SW1T.</title>
        <authorList>
            <person name="Ivanova E.P."/>
            <person name="Ng H.J."/>
            <person name="Webb H.K."/>
            <person name="Feng G."/>
            <person name="Oshima K."/>
            <person name="Hattori M."/>
            <person name="Ohkuma M."/>
            <person name="Sergeev A.F."/>
            <person name="Mikhailov V.V."/>
            <person name="Crawford R.J."/>
            <person name="Sawabe T."/>
        </authorList>
    </citation>
    <scope>NUCLEOTIDE SEQUENCE [LARGE SCALE GENOMIC DNA]</scope>
    <source>
        <strain evidence="2">A3d10 and R9SW1</strain>
    </source>
</reference>
<evidence type="ECO:0000313" key="1">
    <source>
        <dbReference type="EMBL" id="AHI33041.1"/>
    </source>
</evidence>
<protein>
    <submittedName>
        <fullName evidence="1">Uncharacterized protein</fullName>
    </submittedName>
</protein>
<dbReference type="AlphaFoldDB" id="W5YV99"/>
<organism evidence="1 2">
    <name type="scientific">Marinobacter salarius</name>
    <dbReference type="NCBI Taxonomy" id="1420917"/>
    <lineage>
        <taxon>Bacteria</taxon>
        <taxon>Pseudomonadati</taxon>
        <taxon>Pseudomonadota</taxon>
        <taxon>Gammaproteobacteria</taxon>
        <taxon>Pseudomonadales</taxon>
        <taxon>Marinobacteraceae</taxon>
        <taxon>Marinobacter</taxon>
    </lineage>
</organism>
<proteinExistence type="predicted"/>
<name>W5YV99_9GAMM</name>
<dbReference type="HOGENOM" id="CLU_3404304_0_0_6"/>
<dbReference type="Proteomes" id="UP000035081">
    <property type="component" value="Chromosome"/>
</dbReference>
<sequence>MERIAIDIHVFIGNGRSGISEALVVWPLGF</sequence>
<accession>W5YV99</accession>
<evidence type="ECO:0000313" key="2">
    <source>
        <dbReference type="Proteomes" id="UP000035081"/>
    </source>
</evidence>
<dbReference type="EMBL" id="CP007152">
    <property type="protein sequence ID" value="AHI33041.1"/>
    <property type="molecule type" value="Genomic_DNA"/>
</dbReference>
<gene>
    <name evidence="1" type="ORF">AU15_05405</name>
</gene>
<dbReference type="KEGG" id="msr:AU15_05405"/>